<name>A0A7V8GPN1_9GAMM</name>
<dbReference type="Pfam" id="PF12974">
    <property type="entry name" value="Phosphonate-bd"/>
    <property type="match status" value="1"/>
</dbReference>
<protein>
    <submittedName>
        <fullName evidence="1">Metal-binding protein</fullName>
    </submittedName>
</protein>
<comment type="caution">
    <text evidence="1">The sequence shown here is derived from an EMBL/GenBank/DDBJ whole genome shotgun (WGS) entry which is preliminary data.</text>
</comment>
<dbReference type="Gene3D" id="3.40.190.10">
    <property type="entry name" value="Periplasmic binding protein-like II"/>
    <property type="match status" value="2"/>
</dbReference>
<gene>
    <name evidence="1" type="ORF">B1992_03490</name>
</gene>
<evidence type="ECO:0000313" key="2">
    <source>
        <dbReference type="Proteomes" id="UP000462066"/>
    </source>
</evidence>
<reference evidence="1 2" key="1">
    <citation type="submission" date="2017-10" db="EMBL/GenBank/DDBJ databases">
        <title>Whole genome sequencing of Pseudoxanthomonas broegbernensis DSM 12573(T).</title>
        <authorList>
            <person name="Kumar S."/>
            <person name="Bansal K."/>
            <person name="Kaur A."/>
            <person name="Patil P."/>
            <person name="Sharma S."/>
            <person name="Patil P.B."/>
        </authorList>
    </citation>
    <scope>NUCLEOTIDE SEQUENCE [LARGE SCALE GENOMIC DNA]</scope>
    <source>
        <strain evidence="1 2">DSM 12573</strain>
    </source>
</reference>
<dbReference type="EMBL" id="MWIP01000002">
    <property type="protein sequence ID" value="KAF1687727.1"/>
    <property type="molecule type" value="Genomic_DNA"/>
</dbReference>
<proteinExistence type="predicted"/>
<dbReference type="PANTHER" id="PTHR35841">
    <property type="entry name" value="PHOSPHONATES-BINDING PERIPLASMIC PROTEIN"/>
    <property type="match status" value="1"/>
</dbReference>
<dbReference type="AlphaFoldDB" id="A0A7V8GPN1"/>
<dbReference type="SUPFAM" id="SSF53850">
    <property type="entry name" value="Periplasmic binding protein-like II"/>
    <property type="match status" value="1"/>
</dbReference>
<keyword evidence="2" id="KW-1185">Reference proteome</keyword>
<dbReference type="Proteomes" id="UP000462066">
    <property type="component" value="Unassembled WGS sequence"/>
</dbReference>
<sequence>MERVGFSSGVRRGIQAVCWVLLAALLPMAPHARASEDSHVLVLGRISDDPRAHYDQLKALLDYVVPRMREVGITEGRVLMARDAQQMASYLRRGRVDWVTETASTAVQLQQRADARLLLLTERNGVSRYRTVFFARRESPVQDLAGLRGHTLALQSIASTSAYQVPMITLLEAGLTPEILLGPGDQPAADRVGYVFARSELNISAWVHKRMVDAGAISDLDWNDPERVPPAFKPFLKVIHQTPTYPRALELVRADMPVEVEARLREVLLQASRDPAAAPALRLFFNTSRFLPLDDEVRRSLAGLREGAARVHAEVE</sequence>
<organism evidence="1 2">
    <name type="scientific">Pseudoxanthomonas broegbernensis</name>
    <dbReference type="NCBI Taxonomy" id="83619"/>
    <lineage>
        <taxon>Bacteria</taxon>
        <taxon>Pseudomonadati</taxon>
        <taxon>Pseudomonadota</taxon>
        <taxon>Gammaproteobacteria</taxon>
        <taxon>Lysobacterales</taxon>
        <taxon>Lysobacteraceae</taxon>
        <taxon>Pseudoxanthomonas</taxon>
    </lineage>
</organism>
<dbReference type="RefSeq" id="WP_162310056.1">
    <property type="nucleotide sequence ID" value="NZ_JACHGU010000002.1"/>
</dbReference>
<accession>A0A7V8GPN1</accession>
<dbReference type="PANTHER" id="PTHR35841:SF1">
    <property type="entry name" value="PHOSPHONATES-BINDING PERIPLASMIC PROTEIN"/>
    <property type="match status" value="1"/>
</dbReference>
<evidence type="ECO:0000313" key="1">
    <source>
        <dbReference type="EMBL" id="KAF1687727.1"/>
    </source>
</evidence>